<name>A0A0S4LKA1_9BACT</name>
<dbReference type="CDD" id="cd03230">
    <property type="entry name" value="ABC_DR_subfamily_A"/>
    <property type="match status" value="1"/>
</dbReference>
<evidence type="ECO:0000256" key="3">
    <source>
        <dbReference type="ARBA" id="ARBA00022741"/>
    </source>
</evidence>
<keyword evidence="3" id="KW-0547">Nucleotide-binding</keyword>
<dbReference type="InterPro" id="IPR003439">
    <property type="entry name" value="ABC_transporter-like_ATP-bd"/>
</dbReference>
<dbReference type="PANTHER" id="PTHR43335:SF4">
    <property type="entry name" value="ABC TRANSPORTER, ATP-BINDING PROTEIN"/>
    <property type="match status" value="1"/>
</dbReference>
<dbReference type="EC" id="3.6.3.-" evidence="6"/>
<dbReference type="AlphaFoldDB" id="A0A0S4LKA1"/>
<proteinExistence type="inferred from homology"/>
<keyword evidence="2" id="KW-0813">Transport</keyword>
<dbReference type="Proteomes" id="UP000198736">
    <property type="component" value="Unassembled WGS sequence"/>
</dbReference>
<dbReference type="Pfam" id="PF00005">
    <property type="entry name" value="ABC_tran"/>
    <property type="match status" value="1"/>
</dbReference>
<dbReference type="EMBL" id="CZPZ01000016">
    <property type="protein sequence ID" value="CUS36404.1"/>
    <property type="molecule type" value="Genomic_DNA"/>
</dbReference>
<evidence type="ECO:0000256" key="1">
    <source>
        <dbReference type="ARBA" id="ARBA00005417"/>
    </source>
</evidence>
<keyword evidence="4" id="KW-0067">ATP-binding</keyword>
<keyword evidence="6" id="KW-0378">Hydrolase</keyword>
<dbReference type="SMART" id="SM00382">
    <property type="entry name" value="AAA"/>
    <property type="match status" value="1"/>
</dbReference>
<dbReference type="GO" id="GO:0016887">
    <property type="term" value="F:ATP hydrolysis activity"/>
    <property type="evidence" value="ECO:0007669"/>
    <property type="project" value="InterPro"/>
</dbReference>
<evidence type="ECO:0000259" key="5">
    <source>
        <dbReference type="PROSITE" id="PS50893"/>
    </source>
</evidence>
<accession>A0A0S4LKA1</accession>
<evidence type="ECO:0000256" key="4">
    <source>
        <dbReference type="ARBA" id="ARBA00022840"/>
    </source>
</evidence>
<dbReference type="InterPro" id="IPR003593">
    <property type="entry name" value="AAA+_ATPase"/>
</dbReference>
<dbReference type="InterPro" id="IPR027417">
    <property type="entry name" value="P-loop_NTPase"/>
</dbReference>
<feature type="domain" description="ABC transporter" evidence="5">
    <location>
        <begin position="65"/>
        <end position="294"/>
    </location>
</feature>
<evidence type="ECO:0000313" key="7">
    <source>
        <dbReference type="Proteomes" id="UP000198736"/>
    </source>
</evidence>
<dbReference type="GO" id="GO:0005524">
    <property type="term" value="F:ATP binding"/>
    <property type="evidence" value="ECO:0007669"/>
    <property type="project" value="UniProtKB-KW"/>
</dbReference>
<evidence type="ECO:0000256" key="2">
    <source>
        <dbReference type="ARBA" id="ARBA00022448"/>
    </source>
</evidence>
<reference evidence="7" key="1">
    <citation type="submission" date="2015-10" db="EMBL/GenBank/DDBJ databases">
        <authorList>
            <person name="Luecker S."/>
            <person name="Luecker S."/>
        </authorList>
    </citation>
    <scope>NUCLEOTIDE SEQUENCE [LARGE SCALE GENOMIC DNA]</scope>
</reference>
<dbReference type="SUPFAM" id="SSF52540">
    <property type="entry name" value="P-loop containing nucleoside triphosphate hydrolases"/>
    <property type="match status" value="1"/>
</dbReference>
<keyword evidence="7" id="KW-1185">Reference proteome</keyword>
<dbReference type="Gene3D" id="3.40.50.300">
    <property type="entry name" value="P-loop containing nucleotide triphosphate hydrolases"/>
    <property type="match status" value="1"/>
</dbReference>
<dbReference type="PROSITE" id="PS50893">
    <property type="entry name" value="ABC_TRANSPORTER_2"/>
    <property type="match status" value="1"/>
</dbReference>
<dbReference type="STRING" id="1742973.COMA2_230016"/>
<sequence length="391" mass="42967">MEHRRAITFPTLRRCPIRLDTHPTARILTALNGVSKILRQGTWCCFESGTAPISAIVRTDTTFVIDVHNITKRYGHHTAIDRVTFSVAKGEVLAFLGPNGAGKTTTMRILTCFMPATEGTARVAGFDCTEQPLEVKRQIGYLPETPPVYQELTVAEYLTFVGRLRGITGPKLSSALDQSIGRLELGSVRHRLIGNLSRGYRQRVGLAQALLHDPPVLILDEPTVGLDPKQIIEIRELIKSLAGSHSVILSTHILPEATAVCQRVVIINKGRIVAEDTPEQLSARLRQSEKVSITLKACPTDCEMKLRAIPGVLNVFPGQAGGSFLLECELGRDLRDEIARVAVSSQWGLLELRTVSMTLEDVFLQLTRHEDQLSEPPEAAVGMVTAERTDS</sequence>
<comment type="similarity">
    <text evidence="1">Belongs to the ABC transporter superfamily.</text>
</comment>
<gene>
    <name evidence="6" type="ORF">COMA2_230016</name>
</gene>
<organism evidence="6 7">
    <name type="scientific">Candidatus Nitrospira nitrificans</name>
    <dbReference type="NCBI Taxonomy" id="1742973"/>
    <lineage>
        <taxon>Bacteria</taxon>
        <taxon>Pseudomonadati</taxon>
        <taxon>Nitrospirota</taxon>
        <taxon>Nitrospiria</taxon>
        <taxon>Nitrospirales</taxon>
        <taxon>Nitrospiraceae</taxon>
        <taxon>Nitrospira</taxon>
    </lineage>
</organism>
<dbReference type="PANTHER" id="PTHR43335">
    <property type="entry name" value="ABC TRANSPORTER, ATP-BINDING PROTEIN"/>
    <property type="match status" value="1"/>
</dbReference>
<protein>
    <submittedName>
        <fullName evidence="6">ABC-type transport system, ATPase component (Modular protein)</fullName>
        <ecNumber evidence="6">3.6.3.-</ecNumber>
    </submittedName>
</protein>
<evidence type="ECO:0000313" key="6">
    <source>
        <dbReference type="EMBL" id="CUS36404.1"/>
    </source>
</evidence>